<dbReference type="InterPro" id="IPR036514">
    <property type="entry name" value="SGNH_hydro_sf"/>
</dbReference>
<dbReference type="InterPro" id="IPR013830">
    <property type="entry name" value="SGNH_hydro"/>
</dbReference>
<dbReference type="AlphaFoldDB" id="A0A4V2Z2U2"/>
<dbReference type="Pfam" id="PF21181">
    <property type="entry name" value="SsfX3_N"/>
    <property type="match status" value="1"/>
</dbReference>
<name>A0A4V2Z2U2_9ACTN</name>
<dbReference type="Pfam" id="PF14606">
    <property type="entry name" value="Lipase_GDSL_3"/>
    <property type="match status" value="1"/>
</dbReference>
<gene>
    <name evidence="3" type="ORF">E1269_14710</name>
</gene>
<dbReference type="EMBL" id="SMKZ01000019">
    <property type="protein sequence ID" value="TDE09268.1"/>
    <property type="molecule type" value="Genomic_DNA"/>
</dbReference>
<feature type="domain" description="SsfX3-like N-terminal" evidence="2">
    <location>
        <begin position="11"/>
        <end position="121"/>
    </location>
</feature>
<keyword evidence="4" id="KW-1185">Reference proteome</keyword>
<sequence length="348" mass="37419">MRTISPADPSLTWLGAIDVEHTPDWSRPWRLPYRDLDLFPGARLRQRAAIPAGVRLVVQTNSVVIGGRALPGQAGERRVVDVVVDGALAETIDVQRDGTFRSGVMPPGEKAVELWLPTTDELRLATLCIDDDAELSPANPASRPRLVVYGSSISQCAAAASPTRTWPAIVARGLGMELTGLGFGGECKLDPMVARLIRDLPADVIITCLGINVYGSGVFNERSFLPAVLGLLTTIRDGHPRVPILVISPIASPDREEVTGESGMSLAQIRELVHEAVAVLRRHGDNDLRVLSGLEVLGPDDSGLLWDGLHPGPRGYEHMGEKITAVVEALVPATVARLGRRHAEARIQ</sequence>
<evidence type="ECO:0000259" key="2">
    <source>
        <dbReference type="Pfam" id="PF21181"/>
    </source>
</evidence>
<feature type="domain" description="SGNH hydrolase-type esterase" evidence="1">
    <location>
        <begin position="145"/>
        <end position="326"/>
    </location>
</feature>
<proteinExistence type="predicted"/>
<dbReference type="SUPFAM" id="SSF52266">
    <property type="entry name" value="SGNH hydrolase"/>
    <property type="match status" value="1"/>
</dbReference>
<accession>A0A4V2Z2U2</accession>
<evidence type="ECO:0000313" key="4">
    <source>
        <dbReference type="Proteomes" id="UP000294739"/>
    </source>
</evidence>
<dbReference type="Gene3D" id="2.60.120.260">
    <property type="entry name" value="Galactose-binding domain-like"/>
    <property type="match status" value="1"/>
</dbReference>
<comment type="caution">
    <text evidence="3">The sequence shown here is derived from an EMBL/GenBank/DDBJ whole genome shotgun (WGS) entry which is preliminary data.</text>
</comment>
<evidence type="ECO:0000313" key="3">
    <source>
        <dbReference type="EMBL" id="TDE09268.1"/>
    </source>
</evidence>
<dbReference type="InterPro" id="IPR048977">
    <property type="entry name" value="SsfX3-like_N"/>
</dbReference>
<dbReference type="OrthoDB" id="2060945at2"/>
<dbReference type="Proteomes" id="UP000294739">
    <property type="component" value="Unassembled WGS sequence"/>
</dbReference>
<dbReference type="Gene3D" id="3.40.50.1110">
    <property type="entry name" value="SGNH hydrolase"/>
    <property type="match status" value="1"/>
</dbReference>
<reference evidence="3 4" key="1">
    <citation type="submission" date="2019-03" db="EMBL/GenBank/DDBJ databases">
        <title>Draft genome sequences of novel Actinobacteria.</title>
        <authorList>
            <person name="Sahin N."/>
            <person name="Ay H."/>
            <person name="Saygin H."/>
        </authorList>
    </citation>
    <scope>NUCLEOTIDE SEQUENCE [LARGE SCALE GENOMIC DNA]</scope>
    <source>
        <strain evidence="3 4">5K138</strain>
    </source>
</reference>
<organism evidence="3 4">
    <name type="scientific">Jiangella asiatica</name>
    <dbReference type="NCBI Taxonomy" id="2530372"/>
    <lineage>
        <taxon>Bacteria</taxon>
        <taxon>Bacillati</taxon>
        <taxon>Actinomycetota</taxon>
        <taxon>Actinomycetes</taxon>
        <taxon>Jiangellales</taxon>
        <taxon>Jiangellaceae</taxon>
        <taxon>Jiangella</taxon>
    </lineage>
</organism>
<protein>
    <submittedName>
        <fullName evidence="3">GDSL family lipase</fullName>
    </submittedName>
</protein>
<dbReference type="RefSeq" id="WP_131895741.1">
    <property type="nucleotide sequence ID" value="NZ_SMKZ01000019.1"/>
</dbReference>
<dbReference type="InParanoid" id="A0A4V2Z2U2"/>
<evidence type="ECO:0000259" key="1">
    <source>
        <dbReference type="Pfam" id="PF14606"/>
    </source>
</evidence>